<reference evidence="1 2" key="1">
    <citation type="submission" date="2015-09" db="EMBL/GenBank/DDBJ databases">
        <authorList>
            <consortium name="Pathogen Informatics"/>
        </authorList>
    </citation>
    <scope>NUCLEOTIDE SEQUENCE [LARGE SCALE GENOMIC DNA]</scope>
    <source>
        <strain evidence="1 2">2789STDY5608854</strain>
    </source>
</reference>
<dbReference type="AlphaFoldDB" id="A0A174UT21"/>
<evidence type="ECO:0000313" key="2">
    <source>
        <dbReference type="Proteomes" id="UP000095746"/>
    </source>
</evidence>
<protein>
    <submittedName>
        <fullName evidence="1">Uncharacterized protein</fullName>
    </submittedName>
</protein>
<gene>
    <name evidence="1" type="ORF">ERS852411_04161</name>
</gene>
<evidence type="ECO:0000313" key="1">
    <source>
        <dbReference type="EMBL" id="CUQ25633.1"/>
    </source>
</evidence>
<sequence length="67" mass="7936">MRIIPSENDRFVLVTLDFASLNQLFFLSTNAFQKDGSRFVRGVLRNKFSLNGFLQDRLFKQFWKAFV</sequence>
<dbReference type="Proteomes" id="UP000095746">
    <property type="component" value="Unassembled WGS sequence"/>
</dbReference>
<proteinExistence type="predicted"/>
<dbReference type="EMBL" id="CYZT01000815">
    <property type="protein sequence ID" value="CUQ25633.1"/>
    <property type="molecule type" value="Genomic_DNA"/>
</dbReference>
<name>A0A174UT21_FLAPL</name>
<accession>A0A174UT21</accession>
<organism evidence="1 2">
    <name type="scientific">Flavonifractor plautii</name>
    <name type="common">Fusobacterium plautii</name>
    <dbReference type="NCBI Taxonomy" id="292800"/>
    <lineage>
        <taxon>Bacteria</taxon>
        <taxon>Bacillati</taxon>
        <taxon>Bacillota</taxon>
        <taxon>Clostridia</taxon>
        <taxon>Eubacteriales</taxon>
        <taxon>Oscillospiraceae</taxon>
        <taxon>Flavonifractor</taxon>
    </lineage>
</organism>